<gene>
    <name evidence="1" type="ORF">NLG97_g3249</name>
</gene>
<proteinExistence type="predicted"/>
<comment type="caution">
    <text evidence="1">The sequence shown here is derived from an EMBL/GenBank/DDBJ whole genome shotgun (WGS) entry which is preliminary data.</text>
</comment>
<accession>A0ACC1R0F1</accession>
<reference evidence="1" key="1">
    <citation type="submission" date="2022-07" db="EMBL/GenBank/DDBJ databases">
        <title>Genome Sequence of Lecanicillium saksenae.</title>
        <authorList>
            <person name="Buettner E."/>
        </authorList>
    </citation>
    <scope>NUCLEOTIDE SEQUENCE</scope>
    <source>
        <strain evidence="1">VT-O1</strain>
    </source>
</reference>
<organism evidence="1 2">
    <name type="scientific">Lecanicillium saksenae</name>
    <dbReference type="NCBI Taxonomy" id="468837"/>
    <lineage>
        <taxon>Eukaryota</taxon>
        <taxon>Fungi</taxon>
        <taxon>Dikarya</taxon>
        <taxon>Ascomycota</taxon>
        <taxon>Pezizomycotina</taxon>
        <taxon>Sordariomycetes</taxon>
        <taxon>Hypocreomycetidae</taxon>
        <taxon>Hypocreales</taxon>
        <taxon>Cordycipitaceae</taxon>
        <taxon>Lecanicillium</taxon>
    </lineage>
</organism>
<keyword evidence="2" id="KW-1185">Reference proteome</keyword>
<evidence type="ECO:0000313" key="1">
    <source>
        <dbReference type="EMBL" id="KAJ3495640.1"/>
    </source>
</evidence>
<evidence type="ECO:0000313" key="2">
    <source>
        <dbReference type="Proteomes" id="UP001148737"/>
    </source>
</evidence>
<dbReference type="Proteomes" id="UP001148737">
    <property type="component" value="Unassembled WGS sequence"/>
</dbReference>
<name>A0ACC1R0F1_9HYPO</name>
<protein>
    <submittedName>
        <fullName evidence="1">Uncharacterized protein</fullName>
    </submittedName>
</protein>
<sequence>MVLDTLQPQQIQHLSKPTRATYQSWVQQKQAELARSAKIDQAGHCSVDITQLSDDGSALLWLGDRRTAKRFVLFLHGGGYIAPLSPGHLEWCSEVFVASGSREGVSTAVAILEYTLCPSSAFPVQLTQAVSGLSRIMSAGVLPRNIILGGDSAGGNLTMQLLHHLINPNPLVPAVVLTGPLQGAFLVSPWLSMKTDDTSFRQNHGIDMLSTKIVQTSIHAILGETTQSPNRATVEEREWAFPVDKDDVSFLSHLPQIIGRLYVSAGQCEVLRDQITAFARDVQLFAPTLEMQLDIFDRQAHDFILLEGLLRNPGEATKAMIKWLKGGT</sequence>
<dbReference type="EMBL" id="JANAKD010000260">
    <property type="protein sequence ID" value="KAJ3495640.1"/>
    <property type="molecule type" value="Genomic_DNA"/>
</dbReference>